<feature type="compositionally biased region" description="Polar residues" evidence="1">
    <location>
        <begin position="61"/>
        <end position="72"/>
    </location>
</feature>
<feature type="compositionally biased region" description="Polar residues" evidence="1">
    <location>
        <begin position="106"/>
        <end position="118"/>
    </location>
</feature>
<name>A0AAW1VRM4_RUBAR</name>
<evidence type="ECO:0000313" key="2">
    <source>
        <dbReference type="EMBL" id="KAK9907140.1"/>
    </source>
</evidence>
<feature type="region of interest" description="Disordered" evidence="1">
    <location>
        <begin position="29"/>
        <end position="118"/>
    </location>
</feature>
<sequence length="118" mass="12589">MAVVRAFMSKLLIPRTPVLKTMQWRITSAQYSSKPGLSTGSGPQINVRPEGDVVTDEDQEQNGVNTSNSISINEDAASRPGLSTGSGPQINFLPQGDAVTDEDQEQNGVNTSNNISIN</sequence>
<reference evidence="2 3" key="1">
    <citation type="journal article" date="2023" name="G3 (Bethesda)">
        <title>A chromosome-length genome assembly and annotation of blackberry (Rubus argutus, cv. 'Hillquist').</title>
        <authorList>
            <person name="Bruna T."/>
            <person name="Aryal R."/>
            <person name="Dudchenko O."/>
            <person name="Sargent D.J."/>
            <person name="Mead D."/>
            <person name="Buti M."/>
            <person name="Cavallini A."/>
            <person name="Hytonen T."/>
            <person name="Andres J."/>
            <person name="Pham M."/>
            <person name="Weisz D."/>
            <person name="Mascagni F."/>
            <person name="Usai G."/>
            <person name="Natali L."/>
            <person name="Bassil N."/>
            <person name="Fernandez G.E."/>
            <person name="Lomsadze A."/>
            <person name="Armour M."/>
            <person name="Olukolu B."/>
            <person name="Poorten T."/>
            <person name="Britton C."/>
            <person name="Davik J."/>
            <person name="Ashrafi H."/>
            <person name="Aiden E.L."/>
            <person name="Borodovsky M."/>
            <person name="Worthington M."/>
        </authorList>
    </citation>
    <scope>NUCLEOTIDE SEQUENCE [LARGE SCALE GENOMIC DNA]</scope>
    <source>
        <strain evidence="2">PI 553951</strain>
    </source>
</reference>
<protein>
    <submittedName>
        <fullName evidence="2">Uncharacterized protein</fullName>
    </submittedName>
</protein>
<accession>A0AAW1VRM4</accession>
<evidence type="ECO:0000313" key="3">
    <source>
        <dbReference type="Proteomes" id="UP001457282"/>
    </source>
</evidence>
<feature type="compositionally biased region" description="Polar residues" evidence="1">
    <location>
        <begin position="29"/>
        <end position="44"/>
    </location>
</feature>
<comment type="caution">
    <text evidence="2">The sequence shown here is derived from an EMBL/GenBank/DDBJ whole genome shotgun (WGS) entry which is preliminary data.</text>
</comment>
<dbReference type="EMBL" id="JBEDUW010000037">
    <property type="protein sequence ID" value="KAK9907140.1"/>
    <property type="molecule type" value="Genomic_DNA"/>
</dbReference>
<gene>
    <name evidence="2" type="ORF">M0R45_002385</name>
</gene>
<proteinExistence type="predicted"/>
<evidence type="ECO:0000256" key="1">
    <source>
        <dbReference type="SAM" id="MobiDB-lite"/>
    </source>
</evidence>
<dbReference type="AlphaFoldDB" id="A0AAW1VRM4"/>
<dbReference type="Proteomes" id="UP001457282">
    <property type="component" value="Unassembled WGS sequence"/>
</dbReference>
<organism evidence="2 3">
    <name type="scientific">Rubus argutus</name>
    <name type="common">Southern blackberry</name>
    <dbReference type="NCBI Taxonomy" id="59490"/>
    <lineage>
        <taxon>Eukaryota</taxon>
        <taxon>Viridiplantae</taxon>
        <taxon>Streptophyta</taxon>
        <taxon>Embryophyta</taxon>
        <taxon>Tracheophyta</taxon>
        <taxon>Spermatophyta</taxon>
        <taxon>Magnoliopsida</taxon>
        <taxon>eudicotyledons</taxon>
        <taxon>Gunneridae</taxon>
        <taxon>Pentapetalae</taxon>
        <taxon>rosids</taxon>
        <taxon>fabids</taxon>
        <taxon>Rosales</taxon>
        <taxon>Rosaceae</taxon>
        <taxon>Rosoideae</taxon>
        <taxon>Rosoideae incertae sedis</taxon>
        <taxon>Rubus</taxon>
    </lineage>
</organism>
<keyword evidence="3" id="KW-1185">Reference proteome</keyword>